<gene>
    <name evidence="3" type="ORF">APZ00_25205</name>
</gene>
<dbReference type="AlphaFoldDB" id="A0A0U3PT80"/>
<dbReference type="NCBIfam" id="TIGR02606">
    <property type="entry name" value="antidote_CC2985"/>
    <property type="match status" value="1"/>
</dbReference>
<geneLocation type="plasmid" evidence="3 4">
    <name>p.p-1</name>
</geneLocation>
<dbReference type="Proteomes" id="UP000064921">
    <property type="component" value="Plasmid p.p-1"/>
</dbReference>
<name>A0A0U3PT80_9HYPH</name>
<keyword evidence="4" id="KW-1185">Reference proteome</keyword>
<proteinExistence type="inferred from homology"/>
<accession>A0A0U3PT80</accession>
<dbReference type="InterPro" id="IPR038296">
    <property type="entry name" value="ParD_sf"/>
</dbReference>
<dbReference type="SUPFAM" id="SSF47598">
    <property type="entry name" value="Ribbon-helix-helix"/>
    <property type="match status" value="1"/>
</dbReference>
<dbReference type="GO" id="GO:0006355">
    <property type="term" value="P:regulation of DNA-templated transcription"/>
    <property type="evidence" value="ECO:0007669"/>
    <property type="project" value="InterPro"/>
</dbReference>
<evidence type="ECO:0000256" key="1">
    <source>
        <dbReference type="ARBA" id="ARBA00008580"/>
    </source>
</evidence>
<protein>
    <submittedName>
        <fullName evidence="3">CopG family transcriptional regulator</fullName>
    </submittedName>
</protein>
<dbReference type="PANTHER" id="PTHR36582">
    <property type="entry name" value="ANTITOXIN PARD"/>
    <property type="match status" value="1"/>
</dbReference>
<dbReference type="KEGG" id="pphr:APZ00_25205"/>
<evidence type="ECO:0000256" key="2">
    <source>
        <dbReference type="ARBA" id="ARBA00022649"/>
    </source>
</evidence>
<dbReference type="RefSeq" id="WP_058901054.1">
    <property type="nucleotide sequence ID" value="NZ_CP013069.1"/>
</dbReference>
<dbReference type="InterPro" id="IPR022789">
    <property type="entry name" value="ParD"/>
</dbReference>
<comment type="similarity">
    <text evidence="1">Belongs to the ParD antitoxin family.</text>
</comment>
<dbReference type="CDD" id="cd22231">
    <property type="entry name" value="RHH_NikR_HicB-like"/>
    <property type="match status" value="1"/>
</dbReference>
<dbReference type="PANTHER" id="PTHR36582:SF2">
    <property type="entry name" value="ANTITOXIN PARD"/>
    <property type="match status" value="1"/>
</dbReference>
<keyword evidence="3" id="KW-0614">Plasmid</keyword>
<evidence type="ECO:0000313" key="3">
    <source>
        <dbReference type="EMBL" id="ALV30525.1"/>
    </source>
</evidence>
<dbReference type="Pfam" id="PF03693">
    <property type="entry name" value="ParD_antitoxin"/>
    <property type="match status" value="1"/>
</dbReference>
<evidence type="ECO:0000313" key="4">
    <source>
        <dbReference type="Proteomes" id="UP000064921"/>
    </source>
</evidence>
<dbReference type="Gene3D" id="6.10.10.120">
    <property type="entry name" value="Antitoxin ParD1-like"/>
    <property type="match status" value="1"/>
</dbReference>
<dbReference type="EMBL" id="CP013069">
    <property type="protein sequence ID" value="ALV30525.1"/>
    <property type="molecule type" value="Genomic_DNA"/>
</dbReference>
<organism evidence="3 4">
    <name type="scientific">Pannonibacter phragmitetus</name>
    <dbReference type="NCBI Taxonomy" id="121719"/>
    <lineage>
        <taxon>Bacteria</taxon>
        <taxon>Pseudomonadati</taxon>
        <taxon>Pseudomonadota</taxon>
        <taxon>Alphaproteobacteria</taxon>
        <taxon>Hyphomicrobiales</taxon>
        <taxon>Stappiaceae</taxon>
        <taxon>Pannonibacter</taxon>
    </lineage>
</organism>
<sequence>MQNAEKISVTMTPEMMQVIRASVASGEYASTSEALRDAVRIWQRERQEHAERMAAIRQRVKASADDPRPSVSADEVMTRLQALHAETVKGHDGEGR</sequence>
<keyword evidence="2" id="KW-1277">Toxin-antitoxin system</keyword>
<reference evidence="3 4" key="1">
    <citation type="submission" date="2015-10" db="EMBL/GenBank/DDBJ databases">
        <title>The world's first case of liver abscess caused by Pannonibacter phragmitetus.</title>
        <authorList>
            <person name="Ming D."/>
            <person name="Wang M."/>
            <person name="Zhou Y."/>
            <person name="Jiang T."/>
            <person name="Hu S."/>
        </authorList>
    </citation>
    <scope>NUCLEOTIDE SEQUENCE [LARGE SCALE GENOMIC DNA]</scope>
    <source>
        <strain evidence="3 4">31801</strain>
        <plasmid evidence="4">Plasmid p.p-1</plasmid>
    </source>
</reference>
<dbReference type="InterPro" id="IPR010985">
    <property type="entry name" value="Ribbon_hlx_hlx"/>
</dbReference>